<protein>
    <submittedName>
        <fullName evidence="3">Carboxymuconolactone decarboxylase family protein</fullName>
    </submittedName>
</protein>
<evidence type="ECO:0000313" key="3">
    <source>
        <dbReference type="EMBL" id="MBV2360254.1"/>
    </source>
</evidence>
<organism evidence="3 4">
    <name type="scientific">Thalassococcus arenae</name>
    <dbReference type="NCBI Taxonomy" id="2851652"/>
    <lineage>
        <taxon>Bacteria</taxon>
        <taxon>Pseudomonadati</taxon>
        <taxon>Pseudomonadota</taxon>
        <taxon>Alphaproteobacteria</taxon>
        <taxon>Rhodobacterales</taxon>
        <taxon>Roseobacteraceae</taxon>
        <taxon>Thalassococcus</taxon>
    </lineage>
</organism>
<gene>
    <name evidence="3" type="ORF">KUH32_10745</name>
</gene>
<dbReference type="PANTHER" id="PTHR35446:SF2">
    <property type="entry name" value="CARBOXYMUCONOLACTONE DECARBOXYLASE-LIKE DOMAIN-CONTAINING PROTEIN"/>
    <property type="match status" value="1"/>
</dbReference>
<keyword evidence="4" id="KW-1185">Reference proteome</keyword>
<dbReference type="Pfam" id="PF02627">
    <property type="entry name" value="CMD"/>
    <property type="match status" value="1"/>
</dbReference>
<dbReference type="RefSeq" id="WP_217778033.1">
    <property type="nucleotide sequence ID" value="NZ_JAHRWL010000001.1"/>
</dbReference>
<feature type="region of interest" description="Disordered" evidence="1">
    <location>
        <begin position="154"/>
        <end position="187"/>
    </location>
</feature>
<dbReference type="NCBIfam" id="TIGR00778">
    <property type="entry name" value="ahpD_dom"/>
    <property type="match status" value="1"/>
</dbReference>
<dbReference type="EMBL" id="JAHRWL010000001">
    <property type="protein sequence ID" value="MBV2360254.1"/>
    <property type="molecule type" value="Genomic_DNA"/>
</dbReference>
<accession>A0ABS6N8C2</accession>
<evidence type="ECO:0000259" key="2">
    <source>
        <dbReference type="Pfam" id="PF02627"/>
    </source>
</evidence>
<comment type="caution">
    <text evidence="3">The sequence shown here is derived from an EMBL/GenBank/DDBJ whole genome shotgun (WGS) entry which is preliminary data.</text>
</comment>
<evidence type="ECO:0000313" key="4">
    <source>
        <dbReference type="Proteomes" id="UP001166293"/>
    </source>
</evidence>
<dbReference type="InterPro" id="IPR004675">
    <property type="entry name" value="AhpD_core"/>
</dbReference>
<sequence length="187" mass="19995">MPKLPNLPDTAILADLLRLHPGHAGALMGYIDDLMRGPGEWDIAERELIAAFVSARNACTYCLGAHVLYAEAFGIAPDRLQAALDDPATAGLDPELAAMLGYLEHFQTLPQRARQADMDKVLAAGVSEAAIVQALLIAGAFQMMNRVAEGTGVTTDLRTAPQRHGLSGLDDPRSHRFTAPKPQDDTA</sequence>
<dbReference type="InterPro" id="IPR003779">
    <property type="entry name" value="CMD-like"/>
</dbReference>
<reference evidence="3" key="1">
    <citation type="submission" date="2021-06" db="EMBL/GenBank/DDBJ databases">
        <title>Thalassococcus sp. CAU 1522 isolated from sea sand, Republic of Korea.</title>
        <authorList>
            <person name="Kim W."/>
        </authorList>
    </citation>
    <scope>NUCLEOTIDE SEQUENCE</scope>
    <source>
        <strain evidence="3">CAU 1522</strain>
    </source>
</reference>
<name>A0ABS6N8C2_9RHOB</name>
<proteinExistence type="predicted"/>
<feature type="domain" description="Carboxymuconolactone decarboxylase-like" evidence="2">
    <location>
        <begin position="24"/>
        <end position="104"/>
    </location>
</feature>
<evidence type="ECO:0000256" key="1">
    <source>
        <dbReference type="SAM" id="MobiDB-lite"/>
    </source>
</evidence>
<dbReference type="Proteomes" id="UP001166293">
    <property type="component" value="Unassembled WGS sequence"/>
</dbReference>
<dbReference type="PANTHER" id="PTHR35446">
    <property type="entry name" value="SI:CH211-175M2.5"/>
    <property type="match status" value="1"/>
</dbReference>